<keyword evidence="15" id="KW-1133">Transmembrane helix</keyword>
<feature type="binding site" evidence="21">
    <location>
        <position position="249"/>
    </location>
    <ligand>
        <name>ATP</name>
        <dbReference type="ChEBI" id="CHEBI:30616"/>
    </ligand>
</feature>
<evidence type="ECO:0000256" key="2">
    <source>
        <dbReference type="ARBA" id="ARBA00004479"/>
    </source>
</evidence>
<evidence type="ECO:0000256" key="4">
    <source>
        <dbReference type="ARBA" id="ARBA00012513"/>
    </source>
</evidence>
<dbReference type="InterPro" id="IPR013210">
    <property type="entry name" value="LRR_N_plant-typ"/>
</dbReference>
<protein>
    <recommendedName>
        <fullName evidence="4">non-specific serine/threonine protein kinase</fullName>
        <ecNumber evidence="4">2.7.11.1</ecNumber>
    </recommendedName>
</protein>
<dbReference type="InterPro" id="IPR001245">
    <property type="entry name" value="Ser-Thr/Tyr_kinase_cat_dom"/>
</dbReference>
<dbReference type="PROSITE" id="PS00108">
    <property type="entry name" value="PROTEIN_KINASE_ST"/>
    <property type="match status" value="1"/>
</dbReference>
<keyword evidence="14 21" id="KW-0067">ATP-binding</keyword>
<dbReference type="InterPro" id="IPR051824">
    <property type="entry name" value="LRR_Rcpt-Like_S/T_Kinase"/>
</dbReference>
<dbReference type="FunFam" id="1.10.510.10:FF:000016">
    <property type="entry name" value="Somatic embryogenesis receptor-like kinase 1"/>
    <property type="match status" value="1"/>
</dbReference>
<evidence type="ECO:0000256" key="10">
    <source>
        <dbReference type="ARBA" id="ARBA00022729"/>
    </source>
</evidence>
<evidence type="ECO:0000256" key="6">
    <source>
        <dbReference type="ARBA" id="ARBA00022527"/>
    </source>
</evidence>
<dbReference type="InterPro" id="IPR008271">
    <property type="entry name" value="Ser/Thr_kinase_AS"/>
</dbReference>
<dbReference type="PANTHER" id="PTHR48006">
    <property type="entry name" value="LEUCINE-RICH REPEAT-CONTAINING PROTEIN DDB_G0281931-RELATED"/>
    <property type="match status" value="1"/>
</dbReference>
<sequence>MGFVLRVSANGEGDALNAFKLSLVDPDHALESWNTILMNPCTWFHITCDENERVIRVDLGNANLSGKLVPQLDQLTNLRYLELYNNNISGTIPERFGNLKNLESLDLYSNSLTGSIPDTLGKLTKLTTLYLEQLLLQLLCWSLCLLLHLLFGEKELHSIISLMYLVGQSEDFLLVCAVFLVSLPHLIDYINVYVAEEDPEINLGQLKKYSLRELQVATDYFSPQNILGKGGFGKVYKGRLADGSLVAVKRLKEERAEVGELQFQAEVEMISMAVHRNLLRLNGFCMSPTERLLVYPYMANGSLASCLRERKQCQPPLNWAIRKQVALGAARGLEYLHNHCDPKIIHRDVKAANILLNDEYEAVVGDFGLVKLMNYKDTHVTTAVRGTIGHIPPEYLSSGKSSEKTDVFGYGVMLLELVTGQKAFDLARLAKDDDVMLLDWVKGLLNDKKLATLVDPDLGGNYVEEELEQVIQVAVLCTQSSPVERPKMSEVLQMLEGDGLAERWEEWQKEESSRQNFNNMVHSYHWSSRSPQFIDSIAHLPPDVLSSPR</sequence>
<dbReference type="FunFam" id="3.30.200.20:FF:000015">
    <property type="entry name" value="Somatic embryogenesis receptor kinase 1"/>
    <property type="match status" value="1"/>
</dbReference>
<comment type="caution">
    <text evidence="23">The sequence shown here is derived from an EMBL/GenBank/DDBJ whole genome shotgun (WGS) entry which is preliminary data.</text>
</comment>
<reference evidence="23 24" key="1">
    <citation type="submission" date="2019-08" db="EMBL/GenBank/DDBJ databases">
        <title>Draft genome sequences of two oriental melons (Cucumis melo L. var makuwa).</title>
        <authorList>
            <person name="Kwon S.-Y."/>
        </authorList>
    </citation>
    <scope>NUCLEOTIDE SEQUENCE [LARGE SCALE GENOMIC DNA]</scope>
    <source>
        <strain evidence="24">cv. Chang Bougi</strain>
        <tissue evidence="23">Leaf</tissue>
    </source>
</reference>
<dbReference type="SUPFAM" id="SSF56112">
    <property type="entry name" value="Protein kinase-like (PK-like)"/>
    <property type="match status" value="1"/>
</dbReference>
<dbReference type="InterPro" id="IPR032675">
    <property type="entry name" value="LRR_dom_sf"/>
</dbReference>
<evidence type="ECO:0000256" key="3">
    <source>
        <dbReference type="ARBA" id="ARBA00008684"/>
    </source>
</evidence>
<keyword evidence="6" id="KW-0723">Serine/threonine-protein kinase</keyword>
<evidence type="ECO:0000256" key="11">
    <source>
        <dbReference type="ARBA" id="ARBA00022737"/>
    </source>
</evidence>
<keyword evidence="8" id="KW-0808">Transferase</keyword>
<proteinExistence type="inferred from homology"/>
<keyword evidence="13 23" id="KW-0418">Kinase</keyword>
<keyword evidence="9" id="KW-0812">Transmembrane</keyword>
<evidence type="ECO:0000256" key="13">
    <source>
        <dbReference type="ARBA" id="ARBA00022777"/>
    </source>
</evidence>
<keyword evidence="16" id="KW-0472">Membrane</keyword>
<dbReference type="Gene3D" id="1.10.510.10">
    <property type="entry name" value="Transferase(Phosphotransferase) domain 1"/>
    <property type="match status" value="1"/>
</dbReference>
<comment type="similarity">
    <text evidence="3">Belongs to the protein kinase superfamily. Ser/Thr protein kinase family.</text>
</comment>
<dbReference type="EMBL" id="SSTD01013385">
    <property type="protein sequence ID" value="TYK06954.1"/>
    <property type="molecule type" value="Genomic_DNA"/>
</dbReference>
<evidence type="ECO:0000256" key="9">
    <source>
        <dbReference type="ARBA" id="ARBA00022692"/>
    </source>
</evidence>
<dbReference type="GO" id="GO:0005524">
    <property type="term" value="F:ATP binding"/>
    <property type="evidence" value="ECO:0007669"/>
    <property type="project" value="UniProtKB-UniRule"/>
</dbReference>
<keyword evidence="17 23" id="KW-0675">Receptor</keyword>
<feature type="domain" description="Protein kinase" evidence="22">
    <location>
        <begin position="221"/>
        <end position="508"/>
    </location>
</feature>
<evidence type="ECO:0000256" key="1">
    <source>
        <dbReference type="ARBA" id="ARBA00004162"/>
    </source>
</evidence>
<dbReference type="EC" id="2.7.11.1" evidence="4"/>
<evidence type="ECO:0000256" key="19">
    <source>
        <dbReference type="ARBA" id="ARBA00047899"/>
    </source>
</evidence>
<evidence type="ECO:0000256" key="18">
    <source>
        <dbReference type="ARBA" id="ARBA00023180"/>
    </source>
</evidence>
<dbReference type="Gene3D" id="3.30.200.20">
    <property type="entry name" value="Phosphorylase Kinase, domain 1"/>
    <property type="match status" value="1"/>
</dbReference>
<name>A0A5D3C6R0_CUCMM</name>
<organism evidence="23 24">
    <name type="scientific">Cucumis melo var. makuwa</name>
    <name type="common">Oriental melon</name>
    <dbReference type="NCBI Taxonomy" id="1194695"/>
    <lineage>
        <taxon>Eukaryota</taxon>
        <taxon>Viridiplantae</taxon>
        <taxon>Streptophyta</taxon>
        <taxon>Embryophyta</taxon>
        <taxon>Tracheophyta</taxon>
        <taxon>Spermatophyta</taxon>
        <taxon>Magnoliopsida</taxon>
        <taxon>eudicotyledons</taxon>
        <taxon>Gunneridae</taxon>
        <taxon>Pentapetalae</taxon>
        <taxon>rosids</taxon>
        <taxon>fabids</taxon>
        <taxon>Cucurbitales</taxon>
        <taxon>Cucurbitaceae</taxon>
        <taxon>Benincaseae</taxon>
        <taxon>Cucumis</taxon>
    </lineage>
</organism>
<comment type="subcellular location">
    <subcellularLocation>
        <location evidence="1">Cell membrane</location>
        <topology evidence="1">Single-pass membrane protein</topology>
    </subcellularLocation>
    <subcellularLocation>
        <location evidence="2">Membrane</location>
        <topology evidence="2">Single-pass type I membrane protein</topology>
    </subcellularLocation>
</comment>
<keyword evidence="18" id="KW-0325">Glycoprotein</keyword>
<evidence type="ECO:0000256" key="12">
    <source>
        <dbReference type="ARBA" id="ARBA00022741"/>
    </source>
</evidence>
<evidence type="ECO:0000256" key="21">
    <source>
        <dbReference type="PROSITE-ProRule" id="PRU10141"/>
    </source>
</evidence>
<evidence type="ECO:0000256" key="5">
    <source>
        <dbReference type="ARBA" id="ARBA00022475"/>
    </source>
</evidence>
<dbReference type="SMART" id="SM00220">
    <property type="entry name" value="S_TKc"/>
    <property type="match status" value="1"/>
</dbReference>
<dbReference type="PROSITE" id="PS50011">
    <property type="entry name" value="PROTEIN_KINASE_DOM"/>
    <property type="match status" value="1"/>
</dbReference>
<evidence type="ECO:0000256" key="7">
    <source>
        <dbReference type="ARBA" id="ARBA00022614"/>
    </source>
</evidence>
<accession>A0A5D3C6R0</accession>
<keyword evidence="10" id="KW-0732">Signal</keyword>
<evidence type="ECO:0000259" key="22">
    <source>
        <dbReference type="PROSITE" id="PS50011"/>
    </source>
</evidence>
<dbReference type="InterPro" id="IPR001611">
    <property type="entry name" value="Leu-rich_rpt"/>
</dbReference>
<keyword evidence="11" id="KW-0677">Repeat</keyword>
<keyword evidence="5" id="KW-1003">Cell membrane</keyword>
<dbReference type="GO" id="GO:0004674">
    <property type="term" value="F:protein serine/threonine kinase activity"/>
    <property type="evidence" value="ECO:0007669"/>
    <property type="project" value="UniProtKB-KW"/>
</dbReference>
<comment type="catalytic activity">
    <reaction evidence="20">
        <text>L-seryl-[protein] + ATP = O-phospho-L-seryl-[protein] + ADP + H(+)</text>
        <dbReference type="Rhea" id="RHEA:17989"/>
        <dbReference type="Rhea" id="RHEA-COMP:9863"/>
        <dbReference type="Rhea" id="RHEA-COMP:11604"/>
        <dbReference type="ChEBI" id="CHEBI:15378"/>
        <dbReference type="ChEBI" id="CHEBI:29999"/>
        <dbReference type="ChEBI" id="CHEBI:30616"/>
        <dbReference type="ChEBI" id="CHEBI:83421"/>
        <dbReference type="ChEBI" id="CHEBI:456216"/>
        <dbReference type="EC" id="2.7.11.1"/>
    </reaction>
</comment>
<dbReference type="Proteomes" id="UP000321947">
    <property type="component" value="Unassembled WGS sequence"/>
</dbReference>
<gene>
    <name evidence="23" type="ORF">E5676_scaffold13G002670</name>
</gene>
<dbReference type="GO" id="GO:0005886">
    <property type="term" value="C:plasma membrane"/>
    <property type="evidence" value="ECO:0007669"/>
    <property type="project" value="UniProtKB-SubCell"/>
</dbReference>
<keyword evidence="7" id="KW-0433">Leucine-rich repeat</keyword>
<dbReference type="InterPro" id="IPR017441">
    <property type="entry name" value="Protein_kinase_ATP_BS"/>
</dbReference>
<dbReference type="Pfam" id="PF07714">
    <property type="entry name" value="PK_Tyr_Ser-Thr"/>
    <property type="match status" value="1"/>
</dbReference>
<dbReference type="PROSITE" id="PS00107">
    <property type="entry name" value="PROTEIN_KINASE_ATP"/>
    <property type="match status" value="1"/>
</dbReference>
<evidence type="ECO:0000256" key="16">
    <source>
        <dbReference type="ARBA" id="ARBA00023136"/>
    </source>
</evidence>
<evidence type="ECO:0000256" key="17">
    <source>
        <dbReference type="ARBA" id="ARBA00023170"/>
    </source>
</evidence>
<comment type="catalytic activity">
    <reaction evidence="19">
        <text>L-threonyl-[protein] + ATP = O-phospho-L-threonyl-[protein] + ADP + H(+)</text>
        <dbReference type="Rhea" id="RHEA:46608"/>
        <dbReference type="Rhea" id="RHEA-COMP:11060"/>
        <dbReference type="Rhea" id="RHEA-COMP:11605"/>
        <dbReference type="ChEBI" id="CHEBI:15378"/>
        <dbReference type="ChEBI" id="CHEBI:30013"/>
        <dbReference type="ChEBI" id="CHEBI:30616"/>
        <dbReference type="ChEBI" id="CHEBI:61977"/>
        <dbReference type="ChEBI" id="CHEBI:456216"/>
        <dbReference type="EC" id="2.7.11.1"/>
    </reaction>
</comment>
<dbReference type="InterPro" id="IPR003591">
    <property type="entry name" value="Leu-rich_rpt_typical-subtyp"/>
</dbReference>
<evidence type="ECO:0000256" key="8">
    <source>
        <dbReference type="ARBA" id="ARBA00022679"/>
    </source>
</evidence>
<dbReference type="InterPro" id="IPR000719">
    <property type="entry name" value="Prot_kinase_dom"/>
</dbReference>
<dbReference type="PANTHER" id="PTHR48006:SF102">
    <property type="entry name" value="LEUCINE-RICH REPEAT-CONTAINING PROTEIN DDB_G0281931-RELATED"/>
    <property type="match status" value="1"/>
</dbReference>
<dbReference type="InterPro" id="IPR011009">
    <property type="entry name" value="Kinase-like_dom_sf"/>
</dbReference>
<dbReference type="SMART" id="SM00369">
    <property type="entry name" value="LRR_TYP"/>
    <property type="match status" value="2"/>
</dbReference>
<dbReference type="SUPFAM" id="SSF52058">
    <property type="entry name" value="L domain-like"/>
    <property type="match status" value="1"/>
</dbReference>
<dbReference type="AlphaFoldDB" id="A0A5D3C6R0"/>
<evidence type="ECO:0000256" key="14">
    <source>
        <dbReference type="ARBA" id="ARBA00022840"/>
    </source>
</evidence>
<dbReference type="Pfam" id="PF08263">
    <property type="entry name" value="LRRNT_2"/>
    <property type="match status" value="1"/>
</dbReference>
<dbReference type="FunFam" id="3.80.10.10:FF:000024">
    <property type="entry name" value="Somatic embryogenesis receptor kinase 1"/>
    <property type="match status" value="1"/>
</dbReference>
<evidence type="ECO:0000313" key="24">
    <source>
        <dbReference type="Proteomes" id="UP000321947"/>
    </source>
</evidence>
<dbReference type="Pfam" id="PF13855">
    <property type="entry name" value="LRR_8"/>
    <property type="match status" value="1"/>
</dbReference>
<evidence type="ECO:0000313" key="23">
    <source>
        <dbReference type="EMBL" id="TYK06954.1"/>
    </source>
</evidence>
<evidence type="ECO:0000256" key="20">
    <source>
        <dbReference type="ARBA" id="ARBA00048679"/>
    </source>
</evidence>
<dbReference type="Gene3D" id="3.80.10.10">
    <property type="entry name" value="Ribonuclease Inhibitor"/>
    <property type="match status" value="1"/>
</dbReference>
<keyword evidence="12 21" id="KW-0547">Nucleotide-binding</keyword>
<evidence type="ECO:0000256" key="15">
    <source>
        <dbReference type="ARBA" id="ARBA00022989"/>
    </source>
</evidence>